<proteinExistence type="predicted"/>
<name>A0ACC0MXP2_RHOML</name>
<evidence type="ECO:0000313" key="1">
    <source>
        <dbReference type="EMBL" id="KAI8545665.1"/>
    </source>
</evidence>
<reference evidence="1" key="1">
    <citation type="submission" date="2022-02" db="EMBL/GenBank/DDBJ databases">
        <title>Plant Genome Project.</title>
        <authorList>
            <person name="Zhang R.-G."/>
        </authorList>
    </citation>
    <scope>NUCLEOTIDE SEQUENCE</scope>
    <source>
        <strain evidence="1">AT1</strain>
    </source>
</reference>
<keyword evidence="2" id="KW-1185">Reference proteome</keyword>
<sequence>MPPCMLTWLHKQPQDINLYHFQVDPSLRGTHCFAIVKVSVLLIMFIFRPLWGLLALMVC</sequence>
<organism evidence="1 2">
    <name type="scientific">Rhododendron molle</name>
    <name type="common">Chinese azalea</name>
    <name type="synonym">Azalea mollis</name>
    <dbReference type="NCBI Taxonomy" id="49168"/>
    <lineage>
        <taxon>Eukaryota</taxon>
        <taxon>Viridiplantae</taxon>
        <taxon>Streptophyta</taxon>
        <taxon>Embryophyta</taxon>
        <taxon>Tracheophyta</taxon>
        <taxon>Spermatophyta</taxon>
        <taxon>Magnoliopsida</taxon>
        <taxon>eudicotyledons</taxon>
        <taxon>Gunneridae</taxon>
        <taxon>Pentapetalae</taxon>
        <taxon>asterids</taxon>
        <taxon>Ericales</taxon>
        <taxon>Ericaceae</taxon>
        <taxon>Ericoideae</taxon>
        <taxon>Rhodoreae</taxon>
        <taxon>Rhododendron</taxon>
    </lineage>
</organism>
<gene>
    <name evidence="1" type="ORF">RHMOL_Rhmol07G0057400</name>
</gene>
<comment type="caution">
    <text evidence="1">The sequence shown here is derived from an EMBL/GenBank/DDBJ whole genome shotgun (WGS) entry which is preliminary data.</text>
</comment>
<accession>A0ACC0MXP2</accession>
<dbReference type="Proteomes" id="UP001062846">
    <property type="component" value="Chromosome 7"/>
</dbReference>
<protein>
    <submittedName>
        <fullName evidence="1">Uncharacterized protein</fullName>
    </submittedName>
</protein>
<dbReference type="EMBL" id="CM046394">
    <property type="protein sequence ID" value="KAI8545665.1"/>
    <property type="molecule type" value="Genomic_DNA"/>
</dbReference>
<evidence type="ECO:0000313" key="2">
    <source>
        <dbReference type="Proteomes" id="UP001062846"/>
    </source>
</evidence>